<proteinExistence type="predicted"/>
<sequence>MVSHDEHLISGSVDELWVISQGKVAPFLGNFQDYKKILQSSLNQASLALVINQECFNMITSHHPTKHRMRLCYREKTKKDEERIAADIQDVLTTTAALVCHFD</sequence>
<dbReference type="EMBL" id="KK198754">
    <property type="protein sequence ID" value="KCW84088.1"/>
    <property type="molecule type" value="Genomic_DNA"/>
</dbReference>
<gene>
    <name evidence="1" type="ORF">EUGRSUZ_B00981</name>
</gene>
<dbReference type="AlphaFoldDB" id="A0A059D029"/>
<dbReference type="Gramene" id="KCW84088">
    <property type="protein sequence ID" value="KCW84088"/>
    <property type="gene ID" value="EUGRSUZ_B00981"/>
</dbReference>
<protein>
    <submittedName>
        <fullName evidence="1">Uncharacterized protein</fullName>
    </submittedName>
</protein>
<reference evidence="1" key="1">
    <citation type="submission" date="2013-07" db="EMBL/GenBank/DDBJ databases">
        <title>The genome of Eucalyptus grandis.</title>
        <authorList>
            <person name="Schmutz J."/>
            <person name="Hayes R."/>
            <person name="Myburg A."/>
            <person name="Tuskan G."/>
            <person name="Grattapaglia D."/>
            <person name="Rokhsar D.S."/>
        </authorList>
    </citation>
    <scope>NUCLEOTIDE SEQUENCE</scope>
    <source>
        <tissue evidence="1">Leaf extractions</tissue>
    </source>
</reference>
<name>A0A059D029_EUCGR</name>
<dbReference type="InParanoid" id="A0A059D029"/>
<evidence type="ECO:0000313" key="1">
    <source>
        <dbReference type="EMBL" id="KCW84088.1"/>
    </source>
</evidence>
<accession>A0A059D029</accession>
<organism evidence="1">
    <name type="scientific">Eucalyptus grandis</name>
    <name type="common">Flooded gum</name>
    <dbReference type="NCBI Taxonomy" id="71139"/>
    <lineage>
        <taxon>Eukaryota</taxon>
        <taxon>Viridiplantae</taxon>
        <taxon>Streptophyta</taxon>
        <taxon>Embryophyta</taxon>
        <taxon>Tracheophyta</taxon>
        <taxon>Spermatophyta</taxon>
        <taxon>Magnoliopsida</taxon>
        <taxon>eudicotyledons</taxon>
        <taxon>Gunneridae</taxon>
        <taxon>Pentapetalae</taxon>
        <taxon>rosids</taxon>
        <taxon>malvids</taxon>
        <taxon>Myrtales</taxon>
        <taxon>Myrtaceae</taxon>
        <taxon>Myrtoideae</taxon>
        <taxon>Eucalypteae</taxon>
        <taxon>Eucalyptus</taxon>
    </lineage>
</organism>
<dbReference type="STRING" id="71139.A0A059D029"/>